<dbReference type="EMBL" id="JADGJD010000040">
    <property type="protein sequence ID" value="KAJ3056249.1"/>
    <property type="molecule type" value="Genomic_DNA"/>
</dbReference>
<dbReference type="Proteomes" id="UP001212841">
    <property type="component" value="Unassembled WGS sequence"/>
</dbReference>
<gene>
    <name evidence="2" type="primary">UNK1</name>
    <name evidence="2" type="ORF">HK097_007609</name>
</gene>
<feature type="region of interest" description="Disordered" evidence="1">
    <location>
        <begin position="179"/>
        <end position="219"/>
    </location>
</feature>
<reference evidence="2" key="1">
    <citation type="submission" date="2020-05" db="EMBL/GenBank/DDBJ databases">
        <title>Phylogenomic resolution of chytrid fungi.</title>
        <authorList>
            <person name="Stajich J.E."/>
            <person name="Amses K."/>
            <person name="Simmons R."/>
            <person name="Seto K."/>
            <person name="Myers J."/>
            <person name="Bonds A."/>
            <person name="Quandt C.A."/>
            <person name="Barry K."/>
            <person name="Liu P."/>
            <person name="Grigoriev I."/>
            <person name="Longcore J.E."/>
            <person name="James T.Y."/>
        </authorList>
    </citation>
    <scope>NUCLEOTIDE SEQUENCE</scope>
    <source>
        <strain evidence="2">JEL0318</strain>
    </source>
</reference>
<evidence type="ECO:0000313" key="3">
    <source>
        <dbReference type="Proteomes" id="UP001212841"/>
    </source>
</evidence>
<comment type="caution">
    <text evidence="2">The sequence shown here is derived from an EMBL/GenBank/DDBJ whole genome shotgun (WGS) entry which is preliminary data.</text>
</comment>
<proteinExistence type="predicted"/>
<evidence type="ECO:0000313" key="2">
    <source>
        <dbReference type="EMBL" id="KAJ3056249.1"/>
    </source>
</evidence>
<accession>A0AAD5SJC1</accession>
<dbReference type="AlphaFoldDB" id="A0AAD5SJC1"/>
<sequence length="219" mass="24393">MSGEFLNSDGKQIMAFDAAYRQSNNASRIPGDVITVQQLLDAAAVNLDAPSEAIAVNSGEITRSAGIVITVVIDYKNRQSEHAELKYKYIPSKVRNQEFKILQNVPQSDGTILNLNRHGVKVTFVQTGSIGTFDFLTLLKNLVAAFALLSVARLVVEKSMLWILPMRHVYKEYKFESTEDFSDLREGKAPSPIKTSPDKYYKEDKGKKDGPRPVPVENV</sequence>
<organism evidence="2 3">
    <name type="scientific">Rhizophlyctis rosea</name>
    <dbReference type="NCBI Taxonomy" id="64517"/>
    <lineage>
        <taxon>Eukaryota</taxon>
        <taxon>Fungi</taxon>
        <taxon>Fungi incertae sedis</taxon>
        <taxon>Chytridiomycota</taxon>
        <taxon>Chytridiomycota incertae sedis</taxon>
        <taxon>Chytridiomycetes</taxon>
        <taxon>Rhizophlyctidales</taxon>
        <taxon>Rhizophlyctidaceae</taxon>
        <taxon>Rhizophlyctis</taxon>
    </lineage>
</organism>
<feature type="compositionally biased region" description="Basic and acidic residues" evidence="1">
    <location>
        <begin position="196"/>
        <end position="211"/>
    </location>
</feature>
<evidence type="ECO:0000256" key="1">
    <source>
        <dbReference type="SAM" id="MobiDB-lite"/>
    </source>
</evidence>
<protein>
    <submittedName>
        <fullName evidence="2">Cytochrome c oxidase subunit 1</fullName>
    </submittedName>
</protein>
<name>A0AAD5SJC1_9FUNG</name>
<keyword evidence="3" id="KW-1185">Reference proteome</keyword>
<feature type="compositionally biased region" description="Basic and acidic residues" evidence="1">
    <location>
        <begin position="179"/>
        <end position="188"/>
    </location>
</feature>